<comment type="caution">
    <text evidence="2">The sequence shown here is derived from an EMBL/GenBank/DDBJ whole genome shotgun (WGS) entry which is preliminary data.</text>
</comment>
<dbReference type="AlphaFoldDB" id="A0A540NFW3"/>
<reference evidence="2 3" key="1">
    <citation type="journal article" date="2019" name="G3 (Bethesda)">
        <title>Sequencing of a Wild Apple (Malus baccata) Genome Unravels the Differences Between Cultivated and Wild Apple Species Regarding Disease Resistance and Cold Tolerance.</title>
        <authorList>
            <person name="Chen X."/>
        </authorList>
    </citation>
    <scope>NUCLEOTIDE SEQUENCE [LARGE SCALE GENOMIC DNA]</scope>
    <source>
        <strain evidence="3">cv. Shandingzi</strain>
        <tissue evidence="2">Leaves</tissue>
    </source>
</reference>
<evidence type="ECO:0000256" key="1">
    <source>
        <dbReference type="SAM" id="MobiDB-lite"/>
    </source>
</evidence>
<feature type="region of interest" description="Disordered" evidence="1">
    <location>
        <begin position="222"/>
        <end position="277"/>
    </location>
</feature>
<dbReference type="EMBL" id="VIEB01000057">
    <property type="protein sequence ID" value="TQE09410.1"/>
    <property type="molecule type" value="Genomic_DNA"/>
</dbReference>
<proteinExistence type="predicted"/>
<feature type="compositionally biased region" description="Basic and acidic residues" evidence="1">
    <location>
        <begin position="139"/>
        <end position="148"/>
    </location>
</feature>
<sequence>MFNKQKTSSQMQYQGLLQQEGAYDVEGAGIGLHGCCHVPMGGQESPITISTSAAQYTGQYFSQYAISISRNHAGRDWLARSPQVMAYAGEGNSIPSYHLFKIHSQPKQGHLKSQTKEKNFPATRESLVKKSINSSGNIDQKRRRDQYNKRRHGMDGGFAATRQHPQPDLNHIHHRQHQKHTTHDRSESGPQHPESQRLQIDVGPERLVDVLAVEQVDGQLQSLRHQRREQEEAEGDNLEHQQLLRHVDPGVAGCPVLEAPLSRSCQGEPHEDGDGEE</sequence>
<gene>
    <name evidence="2" type="ORF">C1H46_004903</name>
</gene>
<evidence type="ECO:0000313" key="3">
    <source>
        <dbReference type="Proteomes" id="UP000315295"/>
    </source>
</evidence>
<protein>
    <submittedName>
        <fullName evidence="2">Uncharacterized protein</fullName>
    </submittedName>
</protein>
<feature type="compositionally biased region" description="Basic and acidic residues" evidence="1">
    <location>
        <begin position="268"/>
        <end position="277"/>
    </location>
</feature>
<feature type="region of interest" description="Disordered" evidence="1">
    <location>
        <begin position="107"/>
        <end position="199"/>
    </location>
</feature>
<keyword evidence="3" id="KW-1185">Reference proteome</keyword>
<dbReference type="Proteomes" id="UP000315295">
    <property type="component" value="Unassembled WGS sequence"/>
</dbReference>
<evidence type="ECO:0000313" key="2">
    <source>
        <dbReference type="EMBL" id="TQE09410.1"/>
    </source>
</evidence>
<name>A0A540NFW3_MALBA</name>
<accession>A0A540NFW3</accession>
<organism evidence="2 3">
    <name type="scientific">Malus baccata</name>
    <name type="common">Siberian crab apple</name>
    <name type="synonym">Pyrus baccata</name>
    <dbReference type="NCBI Taxonomy" id="106549"/>
    <lineage>
        <taxon>Eukaryota</taxon>
        <taxon>Viridiplantae</taxon>
        <taxon>Streptophyta</taxon>
        <taxon>Embryophyta</taxon>
        <taxon>Tracheophyta</taxon>
        <taxon>Spermatophyta</taxon>
        <taxon>Magnoliopsida</taxon>
        <taxon>eudicotyledons</taxon>
        <taxon>Gunneridae</taxon>
        <taxon>Pentapetalae</taxon>
        <taxon>rosids</taxon>
        <taxon>fabids</taxon>
        <taxon>Rosales</taxon>
        <taxon>Rosaceae</taxon>
        <taxon>Amygdaloideae</taxon>
        <taxon>Maleae</taxon>
        <taxon>Malus</taxon>
    </lineage>
</organism>